<name>A0A0E9S1U2_ANGAN</name>
<proteinExistence type="predicted"/>
<sequence length="38" mass="4474">MRCALYCSKTAAMYVKLRYHPESKEHLIFAWGSNIQIN</sequence>
<accession>A0A0E9S1U2</accession>
<organism evidence="1">
    <name type="scientific">Anguilla anguilla</name>
    <name type="common">European freshwater eel</name>
    <name type="synonym">Muraena anguilla</name>
    <dbReference type="NCBI Taxonomy" id="7936"/>
    <lineage>
        <taxon>Eukaryota</taxon>
        <taxon>Metazoa</taxon>
        <taxon>Chordata</taxon>
        <taxon>Craniata</taxon>
        <taxon>Vertebrata</taxon>
        <taxon>Euteleostomi</taxon>
        <taxon>Actinopterygii</taxon>
        <taxon>Neopterygii</taxon>
        <taxon>Teleostei</taxon>
        <taxon>Anguilliformes</taxon>
        <taxon>Anguillidae</taxon>
        <taxon>Anguilla</taxon>
    </lineage>
</organism>
<protein>
    <submittedName>
        <fullName evidence="1">Uncharacterized protein</fullName>
    </submittedName>
</protein>
<reference evidence="1" key="1">
    <citation type="submission" date="2014-11" db="EMBL/GenBank/DDBJ databases">
        <authorList>
            <person name="Amaro Gonzalez C."/>
        </authorList>
    </citation>
    <scope>NUCLEOTIDE SEQUENCE</scope>
</reference>
<dbReference type="AlphaFoldDB" id="A0A0E9S1U2"/>
<evidence type="ECO:0000313" key="1">
    <source>
        <dbReference type="EMBL" id="JAH35182.1"/>
    </source>
</evidence>
<dbReference type="EMBL" id="GBXM01073395">
    <property type="protein sequence ID" value="JAH35182.1"/>
    <property type="molecule type" value="Transcribed_RNA"/>
</dbReference>
<reference evidence="1" key="2">
    <citation type="journal article" date="2015" name="Fish Shellfish Immunol.">
        <title>Early steps in the European eel (Anguilla anguilla)-Vibrio vulnificus interaction in the gills: Role of the RtxA13 toxin.</title>
        <authorList>
            <person name="Callol A."/>
            <person name="Pajuelo D."/>
            <person name="Ebbesson L."/>
            <person name="Teles M."/>
            <person name="MacKenzie S."/>
            <person name="Amaro C."/>
        </authorList>
    </citation>
    <scope>NUCLEOTIDE SEQUENCE</scope>
</reference>